<dbReference type="PANTHER" id="PTHR11662">
    <property type="entry name" value="SOLUTE CARRIER FAMILY 17"/>
    <property type="match status" value="1"/>
</dbReference>
<name>A0A1H1RKH5_9BRAD</name>
<sequence length="430" mass="45247">MKIPGRTFVYSMLFLMTAINYLDRVNLSVAAGTIAKELSLTPIQLGWIFSAFLWSYIVILIPAGYLADRFGVRRLAPGAVALWSLATASTAAITGIVGLMIARICLGTGEAAAWPVGTKTVRAWAPRSEYGVAISAISLGQSFGVGFGALFVGWLVLVGGWRMSFVVTGAIGIAWALVWVATIRDPKDTKWLSEEERAHILKTRDDSPPEQGSTGFASLLKSPSLWALTLAQGCLVYAYYMLLSWLPNYLQTQRGIAIFGSGLYTAIIYGTAVIGAILLARVTDKIFTAEALKAGARKKAVIASFVPAMLMAATPWLQSTWAVVLALTIAVTFLANAISLNTVLCNDLVRSSGNASKAVAMFTSGANVVGVTAPIVTGYIVSSSKAFDAAFAFTGAMLVLGAVILLVFVRGGIGEAESSALTAAPAGKPA</sequence>
<feature type="transmembrane region" description="Helical" evidence="6">
    <location>
        <begin position="255"/>
        <end position="279"/>
    </location>
</feature>
<feature type="transmembrane region" description="Helical" evidence="6">
    <location>
        <begin position="47"/>
        <end position="67"/>
    </location>
</feature>
<organism evidence="8 9">
    <name type="scientific">Bradyrhizobium canariense</name>
    <dbReference type="NCBI Taxonomy" id="255045"/>
    <lineage>
        <taxon>Bacteria</taxon>
        <taxon>Pseudomonadati</taxon>
        <taxon>Pseudomonadota</taxon>
        <taxon>Alphaproteobacteria</taxon>
        <taxon>Hyphomicrobiales</taxon>
        <taxon>Nitrobacteraceae</taxon>
        <taxon>Bradyrhizobium</taxon>
    </lineage>
</organism>
<dbReference type="InterPro" id="IPR000849">
    <property type="entry name" value="Sugar_P_transporter"/>
</dbReference>
<dbReference type="Proteomes" id="UP000243904">
    <property type="component" value="Chromosome I"/>
</dbReference>
<accession>A0A1H1RKH5</accession>
<evidence type="ECO:0000313" key="8">
    <source>
        <dbReference type="EMBL" id="SDS36254.1"/>
    </source>
</evidence>
<dbReference type="CDD" id="cd17319">
    <property type="entry name" value="MFS_ExuT_GudP_like"/>
    <property type="match status" value="1"/>
</dbReference>
<dbReference type="GO" id="GO:0005886">
    <property type="term" value="C:plasma membrane"/>
    <property type="evidence" value="ECO:0007669"/>
    <property type="project" value="UniProtKB-SubCell"/>
</dbReference>
<evidence type="ECO:0000256" key="5">
    <source>
        <dbReference type="ARBA" id="ARBA00023136"/>
    </source>
</evidence>
<feature type="domain" description="Major facilitator superfamily (MFS) profile" evidence="7">
    <location>
        <begin position="9"/>
        <end position="413"/>
    </location>
</feature>
<reference evidence="9" key="1">
    <citation type="submission" date="2016-10" db="EMBL/GenBank/DDBJ databases">
        <authorList>
            <person name="Varghese N."/>
            <person name="Submissions S."/>
        </authorList>
    </citation>
    <scope>NUCLEOTIDE SEQUENCE [LARGE SCALE GENOMIC DNA]</scope>
    <source>
        <strain evidence="9">GAS369</strain>
    </source>
</reference>
<keyword evidence="3 6" id="KW-0812">Transmembrane</keyword>
<comment type="subcellular location">
    <subcellularLocation>
        <location evidence="1">Cell membrane</location>
        <topology evidence="1">Multi-pass membrane protein</topology>
    </subcellularLocation>
</comment>
<evidence type="ECO:0000256" key="1">
    <source>
        <dbReference type="ARBA" id="ARBA00004651"/>
    </source>
</evidence>
<gene>
    <name evidence="8" type="ORF">SAMN05444158_1824</name>
</gene>
<feature type="transmembrane region" description="Helical" evidence="6">
    <location>
        <begin position="12"/>
        <end position="35"/>
    </location>
</feature>
<keyword evidence="5 6" id="KW-0472">Membrane</keyword>
<dbReference type="InterPro" id="IPR036259">
    <property type="entry name" value="MFS_trans_sf"/>
</dbReference>
<keyword evidence="9" id="KW-1185">Reference proteome</keyword>
<dbReference type="PANTHER" id="PTHR11662:SF399">
    <property type="entry name" value="FI19708P1-RELATED"/>
    <property type="match status" value="1"/>
</dbReference>
<keyword evidence="2" id="KW-1003">Cell membrane</keyword>
<dbReference type="GO" id="GO:0022857">
    <property type="term" value="F:transmembrane transporter activity"/>
    <property type="evidence" value="ECO:0007669"/>
    <property type="project" value="InterPro"/>
</dbReference>
<keyword evidence="4 6" id="KW-1133">Transmembrane helix</keyword>
<feature type="transmembrane region" description="Helical" evidence="6">
    <location>
        <begin position="387"/>
        <end position="409"/>
    </location>
</feature>
<feature type="transmembrane region" description="Helical" evidence="6">
    <location>
        <begin position="79"/>
        <end position="102"/>
    </location>
</feature>
<evidence type="ECO:0000259" key="7">
    <source>
        <dbReference type="PROSITE" id="PS50850"/>
    </source>
</evidence>
<protein>
    <submittedName>
        <fullName evidence="8">MFS transporter, ACS family, glucarate transporter</fullName>
    </submittedName>
</protein>
<feature type="transmembrane region" description="Helical" evidence="6">
    <location>
        <begin position="323"/>
        <end position="346"/>
    </location>
</feature>
<proteinExistence type="predicted"/>
<dbReference type="AlphaFoldDB" id="A0A1H1RKH5"/>
<dbReference type="InterPro" id="IPR011701">
    <property type="entry name" value="MFS"/>
</dbReference>
<feature type="transmembrane region" description="Helical" evidence="6">
    <location>
        <begin position="358"/>
        <end position="381"/>
    </location>
</feature>
<dbReference type="RefSeq" id="WP_146686994.1">
    <property type="nucleotide sequence ID" value="NZ_LT629750.1"/>
</dbReference>
<dbReference type="PIRSF" id="PIRSF002808">
    <property type="entry name" value="Hexose_phosphate_transp"/>
    <property type="match status" value="1"/>
</dbReference>
<evidence type="ECO:0000313" key="9">
    <source>
        <dbReference type="Proteomes" id="UP000243904"/>
    </source>
</evidence>
<dbReference type="Pfam" id="PF07690">
    <property type="entry name" value="MFS_1"/>
    <property type="match status" value="1"/>
</dbReference>
<evidence type="ECO:0000256" key="2">
    <source>
        <dbReference type="ARBA" id="ARBA00022475"/>
    </source>
</evidence>
<dbReference type="PROSITE" id="PS50850">
    <property type="entry name" value="MFS"/>
    <property type="match status" value="1"/>
</dbReference>
<dbReference type="InterPro" id="IPR020846">
    <property type="entry name" value="MFS_dom"/>
</dbReference>
<dbReference type="EMBL" id="LT629750">
    <property type="protein sequence ID" value="SDS36254.1"/>
    <property type="molecule type" value="Genomic_DNA"/>
</dbReference>
<dbReference type="SUPFAM" id="SSF103473">
    <property type="entry name" value="MFS general substrate transporter"/>
    <property type="match status" value="1"/>
</dbReference>
<evidence type="ECO:0000256" key="3">
    <source>
        <dbReference type="ARBA" id="ARBA00022692"/>
    </source>
</evidence>
<dbReference type="InterPro" id="IPR050382">
    <property type="entry name" value="MFS_Na/Anion_cotransporter"/>
</dbReference>
<dbReference type="Gene3D" id="1.20.1250.20">
    <property type="entry name" value="MFS general substrate transporter like domains"/>
    <property type="match status" value="2"/>
</dbReference>
<feature type="transmembrane region" description="Helical" evidence="6">
    <location>
        <begin position="225"/>
        <end position="243"/>
    </location>
</feature>
<evidence type="ECO:0000256" key="4">
    <source>
        <dbReference type="ARBA" id="ARBA00022989"/>
    </source>
</evidence>
<feature type="transmembrane region" description="Helical" evidence="6">
    <location>
        <begin position="163"/>
        <end position="183"/>
    </location>
</feature>
<feature type="transmembrane region" description="Helical" evidence="6">
    <location>
        <begin position="132"/>
        <end position="157"/>
    </location>
</feature>
<evidence type="ECO:0000256" key="6">
    <source>
        <dbReference type="SAM" id="Phobius"/>
    </source>
</evidence>